<dbReference type="SUPFAM" id="SSF56796">
    <property type="entry name" value="Dehydroquinate synthase-like"/>
    <property type="match status" value="1"/>
</dbReference>
<evidence type="ECO:0000259" key="2">
    <source>
        <dbReference type="Pfam" id="PF00465"/>
    </source>
</evidence>
<dbReference type="PANTHER" id="PTHR11496:SF83">
    <property type="entry name" value="HYDROXYACID-OXOACID TRANSHYDROGENASE, MITOCHONDRIAL"/>
    <property type="match status" value="1"/>
</dbReference>
<evidence type="ECO:0000313" key="4">
    <source>
        <dbReference type="EMBL" id="MET4579147.1"/>
    </source>
</evidence>
<protein>
    <submittedName>
        <fullName evidence="4">Alcohol dehydrogenase class IV</fullName>
        <ecNumber evidence="4">1.1.1.-</ecNumber>
    </submittedName>
</protein>
<feature type="domain" description="Fe-containing alcohol dehydrogenase-like C-terminal" evidence="3">
    <location>
        <begin position="196"/>
        <end position="387"/>
    </location>
</feature>
<dbReference type="Pfam" id="PF00465">
    <property type="entry name" value="Fe-ADH"/>
    <property type="match status" value="1"/>
</dbReference>
<keyword evidence="5" id="KW-1185">Reference proteome</keyword>
<evidence type="ECO:0000259" key="3">
    <source>
        <dbReference type="Pfam" id="PF25137"/>
    </source>
</evidence>
<comment type="caution">
    <text evidence="4">The sequence shown here is derived from an EMBL/GenBank/DDBJ whole genome shotgun (WGS) entry which is preliminary data.</text>
</comment>
<dbReference type="CDD" id="cd08551">
    <property type="entry name" value="Fe-ADH"/>
    <property type="match status" value="1"/>
</dbReference>
<dbReference type="InterPro" id="IPR056798">
    <property type="entry name" value="ADH_Fe_C"/>
</dbReference>
<keyword evidence="1 4" id="KW-0560">Oxidoreductase</keyword>
<organism evidence="4 5">
    <name type="scientific">Ottowia thiooxydans</name>
    <dbReference type="NCBI Taxonomy" id="219182"/>
    <lineage>
        <taxon>Bacteria</taxon>
        <taxon>Pseudomonadati</taxon>
        <taxon>Pseudomonadota</taxon>
        <taxon>Betaproteobacteria</taxon>
        <taxon>Burkholderiales</taxon>
        <taxon>Comamonadaceae</taxon>
        <taxon>Ottowia</taxon>
    </lineage>
</organism>
<feature type="domain" description="Alcohol dehydrogenase iron-type/glycerol dehydrogenase GldA" evidence="2">
    <location>
        <begin position="21"/>
        <end position="185"/>
    </location>
</feature>
<accession>A0ABV2QF30</accession>
<dbReference type="Proteomes" id="UP001549320">
    <property type="component" value="Unassembled WGS sequence"/>
</dbReference>
<evidence type="ECO:0000313" key="5">
    <source>
        <dbReference type="Proteomes" id="UP001549320"/>
    </source>
</evidence>
<dbReference type="InterPro" id="IPR039697">
    <property type="entry name" value="Alcohol_dehydrogenase_Fe"/>
</dbReference>
<dbReference type="Gene3D" id="1.20.1090.10">
    <property type="entry name" value="Dehydroquinate synthase-like - alpha domain"/>
    <property type="match status" value="1"/>
</dbReference>
<dbReference type="GO" id="GO:0016491">
    <property type="term" value="F:oxidoreductase activity"/>
    <property type="evidence" value="ECO:0007669"/>
    <property type="project" value="UniProtKB-KW"/>
</dbReference>
<dbReference type="InterPro" id="IPR001670">
    <property type="entry name" value="ADH_Fe/GldA"/>
</dbReference>
<dbReference type="RefSeq" id="WP_354446963.1">
    <property type="nucleotide sequence ID" value="NZ_JBEPSH010000008.1"/>
</dbReference>
<dbReference type="Gene3D" id="3.40.50.1970">
    <property type="match status" value="1"/>
</dbReference>
<dbReference type="Pfam" id="PF25137">
    <property type="entry name" value="ADH_Fe_C"/>
    <property type="match status" value="1"/>
</dbReference>
<dbReference type="PANTHER" id="PTHR11496">
    <property type="entry name" value="ALCOHOL DEHYDROGENASE"/>
    <property type="match status" value="1"/>
</dbReference>
<sequence length="391" mass="41232">MQPGSFPADGQIAWPGICYWGCSALARAVQAAGARLQRPLVVTDAGVWSALGPRVVSEFAAFEWTLHDGVVSNPSLVQVRQALHVARQHGCRSIVALGGGSVMDVAKVMLACLASGLEPERLLTPEGQTWLAAPSSGDDPLFIAVPTTSGTGSESSSAALIQGDDGRKHLFRSTRTRPGMVALQPDLTLGLPRAPTAHGGFDAVLHALGAWVNQDRSPVGKAMALHALRLCMKALPEVLRAPQSLQARADMQMGAYMAGVAIGLSKVDAVHAMCTPLESRVHMAHAEVLGPIFSVVSRYTVDTVPEPYAEAARALGVPTTGRERDDALALIEAVEALAMQAQIALRFESLRLTPGDASQLAAQAQQSASLPLHPRALAMDEIKSLYLQMAV</sequence>
<dbReference type="EMBL" id="JBEPSH010000008">
    <property type="protein sequence ID" value="MET4579147.1"/>
    <property type="molecule type" value="Genomic_DNA"/>
</dbReference>
<gene>
    <name evidence="4" type="ORF">ABIE13_004270</name>
</gene>
<evidence type="ECO:0000256" key="1">
    <source>
        <dbReference type="ARBA" id="ARBA00023002"/>
    </source>
</evidence>
<dbReference type="EC" id="1.1.1.-" evidence="4"/>
<name>A0ABV2QF30_9BURK</name>
<reference evidence="4 5" key="1">
    <citation type="submission" date="2024-06" db="EMBL/GenBank/DDBJ databases">
        <title>Sorghum-associated microbial communities from plants grown in Nebraska, USA.</title>
        <authorList>
            <person name="Schachtman D."/>
        </authorList>
    </citation>
    <scope>NUCLEOTIDE SEQUENCE [LARGE SCALE GENOMIC DNA]</scope>
    <source>
        <strain evidence="4 5">2709</strain>
    </source>
</reference>
<proteinExistence type="predicted"/>